<dbReference type="InterPro" id="IPR001460">
    <property type="entry name" value="PCN-bd_Tpept"/>
</dbReference>
<evidence type="ECO:0000259" key="19">
    <source>
        <dbReference type="Pfam" id="PF00905"/>
    </source>
</evidence>
<evidence type="ECO:0000256" key="11">
    <source>
        <dbReference type="ARBA" id="ARBA00023251"/>
    </source>
</evidence>
<dbReference type="Gene3D" id="3.40.710.10">
    <property type="entry name" value="DD-peptidase/beta-lactamase superfamily"/>
    <property type="match status" value="1"/>
</dbReference>
<dbReference type="InterPro" id="IPR023346">
    <property type="entry name" value="Lysozyme-like_dom_sf"/>
</dbReference>
<keyword evidence="16" id="KW-0175">Coiled coil</keyword>
<evidence type="ECO:0000313" key="21">
    <source>
        <dbReference type="EMBL" id="SFN38752.1"/>
    </source>
</evidence>
<organism evidence="21 22">
    <name type="scientific">Proteiniclasticum ruminis</name>
    <dbReference type="NCBI Taxonomy" id="398199"/>
    <lineage>
        <taxon>Bacteria</taxon>
        <taxon>Bacillati</taxon>
        <taxon>Bacillota</taxon>
        <taxon>Clostridia</taxon>
        <taxon>Eubacteriales</taxon>
        <taxon>Clostridiaceae</taxon>
        <taxon>Proteiniclasticum</taxon>
    </lineage>
</organism>
<evidence type="ECO:0000256" key="13">
    <source>
        <dbReference type="ARBA" id="ARBA00034000"/>
    </source>
</evidence>
<dbReference type="EMBL" id="FOVK01000001">
    <property type="protein sequence ID" value="SFN38752.1"/>
    <property type="molecule type" value="Genomic_DNA"/>
</dbReference>
<evidence type="ECO:0000256" key="3">
    <source>
        <dbReference type="ARBA" id="ARBA00012448"/>
    </source>
</evidence>
<evidence type="ECO:0000256" key="15">
    <source>
        <dbReference type="ARBA" id="ARBA00049902"/>
    </source>
</evidence>
<dbReference type="SUPFAM" id="SSF56601">
    <property type="entry name" value="beta-lactamase/transpeptidase-like"/>
    <property type="match status" value="1"/>
</dbReference>
<dbReference type="PANTHER" id="PTHR32282">
    <property type="entry name" value="BINDING PROTEIN TRANSPEPTIDASE, PUTATIVE-RELATED"/>
    <property type="match status" value="1"/>
</dbReference>
<evidence type="ECO:0000256" key="12">
    <source>
        <dbReference type="ARBA" id="ARBA00023268"/>
    </source>
</evidence>
<keyword evidence="18" id="KW-1133">Transmembrane helix</keyword>
<keyword evidence="18" id="KW-0812">Transmembrane</keyword>
<evidence type="ECO:0000256" key="6">
    <source>
        <dbReference type="ARBA" id="ARBA00022670"/>
    </source>
</evidence>
<evidence type="ECO:0000256" key="7">
    <source>
        <dbReference type="ARBA" id="ARBA00022676"/>
    </source>
</evidence>
<dbReference type="Proteomes" id="UP000181899">
    <property type="component" value="Unassembled WGS sequence"/>
</dbReference>
<feature type="region of interest" description="Disordered" evidence="17">
    <location>
        <begin position="801"/>
        <end position="830"/>
    </location>
</feature>
<dbReference type="InterPro" id="IPR012338">
    <property type="entry name" value="Beta-lactam/transpept-like"/>
</dbReference>
<dbReference type="Gene3D" id="1.10.3810.10">
    <property type="entry name" value="Biosynthetic peptidoglycan transglycosylase-like"/>
    <property type="match status" value="1"/>
</dbReference>
<accession>A0A1I4YL17</accession>
<dbReference type="STRING" id="398199.SAMN05421804_101231"/>
<dbReference type="GO" id="GO:0008955">
    <property type="term" value="F:peptidoglycan glycosyltransferase activity"/>
    <property type="evidence" value="ECO:0007669"/>
    <property type="project" value="UniProtKB-EC"/>
</dbReference>
<dbReference type="GO" id="GO:0005886">
    <property type="term" value="C:plasma membrane"/>
    <property type="evidence" value="ECO:0007669"/>
    <property type="project" value="UniProtKB-SubCell"/>
</dbReference>
<dbReference type="Pfam" id="PF00905">
    <property type="entry name" value="Transpeptidase"/>
    <property type="match status" value="1"/>
</dbReference>
<keyword evidence="6" id="KW-0645">Protease</keyword>
<feature type="transmembrane region" description="Helical" evidence="18">
    <location>
        <begin position="21"/>
        <end position="42"/>
    </location>
</feature>
<keyword evidence="10" id="KW-0735">Signal-anchor</keyword>
<dbReference type="UniPathway" id="UPA00219"/>
<keyword evidence="8" id="KW-0808">Transferase</keyword>
<protein>
    <recommendedName>
        <fullName evidence="4">Penicillin-binding protein 1A</fullName>
        <ecNumber evidence="14">2.4.99.28</ecNumber>
        <ecNumber evidence="3">3.4.16.4</ecNumber>
    </recommendedName>
</protein>
<evidence type="ECO:0000256" key="2">
    <source>
        <dbReference type="ARBA" id="ARBA00004401"/>
    </source>
</evidence>
<evidence type="ECO:0000256" key="16">
    <source>
        <dbReference type="SAM" id="Coils"/>
    </source>
</evidence>
<evidence type="ECO:0000313" key="22">
    <source>
        <dbReference type="Proteomes" id="UP000181899"/>
    </source>
</evidence>
<reference evidence="21 22" key="1">
    <citation type="submission" date="2016-10" db="EMBL/GenBank/DDBJ databases">
        <authorList>
            <person name="de Groot N.N."/>
        </authorList>
    </citation>
    <scope>NUCLEOTIDE SEQUENCE [LARGE SCALE GENOMIC DNA]</scope>
    <source>
        <strain evidence="21 22">ML2</strain>
    </source>
</reference>
<dbReference type="InterPro" id="IPR050396">
    <property type="entry name" value="Glycosyltr_51/Transpeptidase"/>
</dbReference>
<dbReference type="GO" id="GO:0008658">
    <property type="term" value="F:penicillin binding"/>
    <property type="evidence" value="ECO:0007669"/>
    <property type="project" value="InterPro"/>
</dbReference>
<dbReference type="GO" id="GO:0009002">
    <property type="term" value="F:serine-type D-Ala-D-Ala carboxypeptidase activity"/>
    <property type="evidence" value="ECO:0007669"/>
    <property type="project" value="UniProtKB-EC"/>
</dbReference>
<keyword evidence="9" id="KW-0378">Hydrolase</keyword>
<dbReference type="Pfam" id="PF00912">
    <property type="entry name" value="Transgly"/>
    <property type="match status" value="1"/>
</dbReference>
<dbReference type="GO" id="GO:0006508">
    <property type="term" value="P:proteolysis"/>
    <property type="evidence" value="ECO:0007669"/>
    <property type="project" value="UniProtKB-KW"/>
</dbReference>
<dbReference type="InterPro" id="IPR001264">
    <property type="entry name" value="Glyco_trans_51"/>
</dbReference>
<comment type="subcellular location">
    <subcellularLocation>
        <location evidence="2">Cell membrane</location>
        <topology evidence="2">Single-pass type II membrane protein</topology>
    </subcellularLocation>
</comment>
<keyword evidence="5" id="KW-0121">Carboxypeptidase</keyword>
<dbReference type="PANTHER" id="PTHR32282:SF33">
    <property type="entry name" value="PEPTIDOGLYCAN GLYCOSYLTRANSFERASE"/>
    <property type="match status" value="1"/>
</dbReference>
<evidence type="ECO:0000256" key="9">
    <source>
        <dbReference type="ARBA" id="ARBA00022801"/>
    </source>
</evidence>
<name>A0A1I4YL17_9CLOT</name>
<feature type="domain" description="Penicillin-binding protein transpeptidase" evidence="19">
    <location>
        <begin position="466"/>
        <end position="705"/>
    </location>
</feature>
<dbReference type="InterPro" id="IPR036950">
    <property type="entry name" value="PBP_transglycosylase"/>
</dbReference>
<dbReference type="GO" id="GO:0046677">
    <property type="term" value="P:response to antibiotic"/>
    <property type="evidence" value="ECO:0007669"/>
    <property type="project" value="UniProtKB-KW"/>
</dbReference>
<dbReference type="AlphaFoldDB" id="A0A1I4YL17"/>
<feature type="coiled-coil region" evidence="16">
    <location>
        <begin position="248"/>
        <end position="275"/>
    </location>
</feature>
<dbReference type="SUPFAM" id="SSF53955">
    <property type="entry name" value="Lysozyme-like"/>
    <property type="match status" value="1"/>
</dbReference>
<comment type="catalytic activity">
    <reaction evidence="13">
        <text>Preferential cleavage: (Ac)2-L-Lys-D-Ala-|-D-Ala. Also transpeptidation of peptidyl-alanyl moieties that are N-acyl substituents of D-alanine.</text>
        <dbReference type="EC" id="3.4.16.4"/>
    </reaction>
</comment>
<evidence type="ECO:0000256" key="14">
    <source>
        <dbReference type="ARBA" id="ARBA00044770"/>
    </source>
</evidence>
<comment type="function">
    <text evidence="1">Cell wall formation. Synthesis of cross-linked peptidoglycan from the lipid intermediates. The enzyme has a penicillin-insensitive transglycosylase N-terminal domain (formation of linear glycan strands) and a penicillin-sensitive transpeptidase C-terminal domain (cross-linking of the peptide subunits).</text>
</comment>
<keyword evidence="7" id="KW-0328">Glycosyltransferase</keyword>
<feature type="compositionally biased region" description="Gly residues" evidence="17">
    <location>
        <begin position="820"/>
        <end position="830"/>
    </location>
</feature>
<sequence>MVSKPNTRKNAKSNSFTYFAKFVKFFFILFMIITMAGSLYVAKIVLDIAEEAPEVSINRFLSLNEPSIVLDDEGNQMDLIHTDEVRFPIALEDMGQNIIDAFISIEDERFEKHKGVDYRRTIGVTLRDIIGQVTGNRDMQGGSTLTQQIIKNTFLTREQKYERKIKEIFMALRAEKMLTKDQILETYLNSIFLGGRANGVEAAARQYFNKSSKDLTVIEAAYIAGTTQSPTNFYAFSQSSTANPQKYINRTQLVLNAMRDNKKITEEEHAQYTEQLNSALIDPDEKIAKGEELRLKFESGEITEEEYNYQTDVLETGIVFNQTSIVSDKYNYEYFTRPVLDQVKADLKEVKGYTDEEIEQMIAYGGLVIHSTMDRDAQEYAQSVLSDFENVKAEYVLVLEEEDKATGTIVEKEDRREAEAAFSAVDYKSGQVKVLVGGRDASTPGTKNRSYYSDTFGVLGVLRGLGSATKPLTVYGPALESGTITLGYAALDEQFKRPQDNAILNSINVPGNRTSYPNNVNFRYTGPTTIRKSLVNSYNTVAMRTLLGLGEYQSVAMSYGEKFGLVFPKNEDGSNNLGPVGPAYLSLGRNQQMDKDGANPLIVSGAYGAFGNNGVVTENILYTKVTDADGRIILEKIPESTQVLSAQNAYLLYDVMKDVVKNNVPSTRLTSMPLAGKTGTNTKGDQSDQIDLWFAGVSPYYSATIWFGNDYNSRLLIPGTDRGISSYSTQYAYGKIMAYLHEGLEVKDIARPSGLTSASFCFVSGGIPNEQCYIENTVASDLFVSGTQPKQVCTVHTYEPPVIDPIPEEPETPAQTPGNPGNGNGNGNGN</sequence>
<evidence type="ECO:0000256" key="10">
    <source>
        <dbReference type="ARBA" id="ARBA00022968"/>
    </source>
</evidence>
<evidence type="ECO:0000256" key="1">
    <source>
        <dbReference type="ARBA" id="ARBA00002624"/>
    </source>
</evidence>
<evidence type="ECO:0000256" key="5">
    <source>
        <dbReference type="ARBA" id="ARBA00022645"/>
    </source>
</evidence>
<keyword evidence="18" id="KW-0472">Membrane</keyword>
<evidence type="ECO:0000256" key="4">
    <source>
        <dbReference type="ARBA" id="ARBA00018638"/>
    </source>
</evidence>
<evidence type="ECO:0000259" key="20">
    <source>
        <dbReference type="Pfam" id="PF00912"/>
    </source>
</evidence>
<evidence type="ECO:0000256" key="8">
    <source>
        <dbReference type="ARBA" id="ARBA00022679"/>
    </source>
</evidence>
<keyword evidence="12" id="KW-0511">Multifunctional enzyme</keyword>
<dbReference type="EC" id="2.4.99.28" evidence="14"/>
<dbReference type="EC" id="3.4.16.4" evidence="3"/>
<proteinExistence type="predicted"/>
<gene>
    <name evidence="21" type="ORF">SAMN04488695_101660</name>
</gene>
<keyword evidence="11" id="KW-0046">Antibiotic resistance</keyword>
<evidence type="ECO:0000256" key="17">
    <source>
        <dbReference type="SAM" id="MobiDB-lite"/>
    </source>
</evidence>
<feature type="domain" description="Glycosyl transferase family 51" evidence="20">
    <location>
        <begin position="78"/>
        <end position="258"/>
    </location>
</feature>
<evidence type="ECO:0000256" key="18">
    <source>
        <dbReference type="SAM" id="Phobius"/>
    </source>
</evidence>
<keyword evidence="22" id="KW-1185">Reference proteome</keyword>
<comment type="catalytic activity">
    <reaction evidence="15">
        <text>[GlcNAc-(1-&gt;4)-Mur2Ac(oyl-L-Ala-gamma-D-Glu-L-Lys-D-Ala-D-Ala)](n)-di-trans,octa-cis-undecaprenyl diphosphate + beta-D-GlcNAc-(1-&gt;4)-Mur2Ac(oyl-L-Ala-gamma-D-Glu-L-Lys-D-Ala-D-Ala)-di-trans,octa-cis-undecaprenyl diphosphate = [GlcNAc-(1-&gt;4)-Mur2Ac(oyl-L-Ala-gamma-D-Glu-L-Lys-D-Ala-D-Ala)](n+1)-di-trans,octa-cis-undecaprenyl diphosphate + di-trans,octa-cis-undecaprenyl diphosphate + H(+)</text>
        <dbReference type="Rhea" id="RHEA:23708"/>
        <dbReference type="Rhea" id="RHEA-COMP:9602"/>
        <dbReference type="Rhea" id="RHEA-COMP:9603"/>
        <dbReference type="ChEBI" id="CHEBI:15378"/>
        <dbReference type="ChEBI" id="CHEBI:58405"/>
        <dbReference type="ChEBI" id="CHEBI:60033"/>
        <dbReference type="ChEBI" id="CHEBI:78435"/>
        <dbReference type="EC" id="2.4.99.28"/>
    </reaction>
</comment>
<dbReference type="GO" id="GO:0009252">
    <property type="term" value="P:peptidoglycan biosynthetic process"/>
    <property type="evidence" value="ECO:0007669"/>
    <property type="project" value="UniProtKB-UniPathway"/>
</dbReference>